<feature type="coiled-coil region" evidence="1">
    <location>
        <begin position="44"/>
        <end position="71"/>
    </location>
</feature>
<protein>
    <submittedName>
        <fullName evidence="2">Uncharacterized protein</fullName>
    </submittedName>
</protein>
<sequence>MRDDNYNKTLKYQILTSTEHLKFWKQELMRKNKGIATKRDEEIILQLKSTLDEVEISIDDFEKNSEFYDQEKTEEMSDLK</sequence>
<gene>
    <name evidence="2" type="ORF">RCL2_001270900</name>
</gene>
<comment type="caution">
    <text evidence="2">The sequence shown here is derived from an EMBL/GenBank/DDBJ whole genome shotgun (WGS) entry which is preliminary data.</text>
</comment>
<evidence type="ECO:0000313" key="2">
    <source>
        <dbReference type="EMBL" id="GES85604.1"/>
    </source>
</evidence>
<dbReference type="Proteomes" id="UP000615446">
    <property type="component" value="Unassembled WGS sequence"/>
</dbReference>
<dbReference type="AlphaFoldDB" id="A0A8H3LHP3"/>
<accession>A0A8H3LHP3</accession>
<evidence type="ECO:0000313" key="3">
    <source>
        <dbReference type="Proteomes" id="UP000615446"/>
    </source>
</evidence>
<keyword evidence="1" id="KW-0175">Coiled coil</keyword>
<dbReference type="EMBL" id="BLAL01000156">
    <property type="protein sequence ID" value="GES85604.1"/>
    <property type="molecule type" value="Genomic_DNA"/>
</dbReference>
<organism evidence="2 3">
    <name type="scientific">Rhizophagus clarus</name>
    <dbReference type="NCBI Taxonomy" id="94130"/>
    <lineage>
        <taxon>Eukaryota</taxon>
        <taxon>Fungi</taxon>
        <taxon>Fungi incertae sedis</taxon>
        <taxon>Mucoromycota</taxon>
        <taxon>Glomeromycotina</taxon>
        <taxon>Glomeromycetes</taxon>
        <taxon>Glomerales</taxon>
        <taxon>Glomeraceae</taxon>
        <taxon>Rhizophagus</taxon>
    </lineage>
</organism>
<proteinExistence type="predicted"/>
<name>A0A8H3LHP3_9GLOM</name>
<evidence type="ECO:0000256" key="1">
    <source>
        <dbReference type="SAM" id="Coils"/>
    </source>
</evidence>
<reference evidence="2" key="1">
    <citation type="submission" date="2019-10" db="EMBL/GenBank/DDBJ databases">
        <title>Conservation and host-specific expression of non-tandemly repeated heterogenous ribosome RNA gene in arbuscular mycorrhizal fungi.</title>
        <authorList>
            <person name="Maeda T."/>
            <person name="Kobayashi Y."/>
            <person name="Nakagawa T."/>
            <person name="Ezawa T."/>
            <person name="Yamaguchi K."/>
            <person name="Bino T."/>
            <person name="Nishimoto Y."/>
            <person name="Shigenobu S."/>
            <person name="Kawaguchi M."/>
        </authorList>
    </citation>
    <scope>NUCLEOTIDE SEQUENCE</scope>
    <source>
        <strain evidence="2">HR1</strain>
    </source>
</reference>